<dbReference type="PRINTS" id="PR00320">
    <property type="entry name" value="GPROTEINBRPT"/>
</dbReference>
<dbReference type="Pfam" id="PF00400">
    <property type="entry name" value="WD40"/>
    <property type="match status" value="8"/>
</dbReference>
<dbReference type="SUPFAM" id="SSF50998">
    <property type="entry name" value="Quinoprotein alcohol dehydrogenase-like"/>
    <property type="match status" value="1"/>
</dbReference>
<organism evidence="5 6">
    <name type="scientific">Blomia tropicalis</name>
    <name type="common">Mite</name>
    <dbReference type="NCBI Taxonomy" id="40697"/>
    <lineage>
        <taxon>Eukaryota</taxon>
        <taxon>Metazoa</taxon>
        <taxon>Ecdysozoa</taxon>
        <taxon>Arthropoda</taxon>
        <taxon>Chelicerata</taxon>
        <taxon>Arachnida</taxon>
        <taxon>Acari</taxon>
        <taxon>Acariformes</taxon>
        <taxon>Sarcoptiformes</taxon>
        <taxon>Astigmata</taxon>
        <taxon>Glycyphagoidea</taxon>
        <taxon>Echimyopodidae</taxon>
        <taxon>Blomia</taxon>
    </lineage>
</organism>
<gene>
    <name evidence="5" type="ORF">RDWZM_007648</name>
</gene>
<evidence type="ECO:0000313" key="6">
    <source>
        <dbReference type="Proteomes" id="UP001142055"/>
    </source>
</evidence>
<accession>A0A9Q0RKM6</accession>
<keyword evidence="1 3" id="KW-0853">WD repeat</keyword>
<feature type="compositionally biased region" description="Polar residues" evidence="4">
    <location>
        <begin position="2029"/>
        <end position="2039"/>
    </location>
</feature>
<feature type="repeat" description="WD" evidence="3">
    <location>
        <begin position="1231"/>
        <end position="1265"/>
    </location>
</feature>
<dbReference type="InterPro" id="IPR027417">
    <property type="entry name" value="P-loop_NTPase"/>
</dbReference>
<reference evidence="5" key="1">
    <citation type="submission" date="2022-12" db="EMBL/GenBank/DDBJ databases">
        <title>Genome assemblies of Blomia tropicalis.</title>
        <authorList>
            <person name="Cui Y."/>
        </authorList>
    </citation>
    <scope>NUCLEOTIDE SEQUENCE</scope>
    <source>
        <tissue evidence="5">Adult mites</tissue>
    </source>
</reference>
<dbReference type="SUPFAM" id="SSF50978">
    <property type="entry name" value="WD40 repeat-like"/>
    <property type="match status" value="1"/>
</dbReference>
<dbReference type="PANTHER" id="PTHR19871:SF28">
    <property type="entry name" value="AAA+ ATPASE DOMAIN-CONTAINING PROTEIN"/>
    <property type="match status" value="1"/>
</dbReference>
<dbReference type="PROSITE" id="PS50082">
    <property type="entry name" value="WD_REPEATS_2"/>
    <property type="match status" value="7"/>
</dbReference>
<evidence type="ECO:0000256" key="3">
    <source>
        <dbReference type="PROSITE-ProRule" id="PRU00221"/>
    </source>
</evidence>
<dbReference type="CDD" id="cd00200">
    <property type="entry name" value="WD40"/>
    <property type="match status" value="2"/>
</dbReference>
<name>A0A9Q0RKM6_BLOTA</name>
<evidence type="ECO:0000313" key="5">
    <source>
        <dbReference type="EMBL" id="KAJ6216491.1"/>
    </source>
</evidence>
<dbReference type="OMA" id="HQYILIS"/>
<dbReference type="InterPro" id="IPR011047">
    <property type="entry name" value="Quinoprotein_ADH-like_sf"/>
</dbReference>
<dbReference type="SUPFAM" id="SSF52540">
    <property type="entry name" value="P-loop containing nucleoside triphosphate hydrolases"/>
    <property type="match status" value="1"/>
</dbReference>
<comment type="caution">
    <text evidence="5">The sequence shown here is derived from an EMBL/GenBank/DDBJ whole genome shotgun (WGS) entry which is preliminary data.</text>
</comment>
<dbReference type="PROSITE" id="PS50294">
    <property type="entry name" value="WD_REPEATS_REGION"/>
    <property type="match status" value="6"/>
</dbReference>
<dbReference type="InterPro" id="IPR036322">
    <property type="entry name" value="WD40_repeat_dom_sf"/>
</dbReference>
<dbReference type="InterPro" id="IPR020472">
    <property type="entry name" value="WD40_PAC1"/>
</dbReference>
<feature type="repeat" description="WD" evidence="3">
    <location>
        <begin position="1322"/>
        <end position="1357"/>
    </location>
</feature>
<feature type="repeat" description="WD" evidence="3">
    <location>
        <begin position="1831"/>
        <end position="1872"/>
    </location>
</feature>
<dbReference type="InterPro" id="IPR001680">
    <property type="entry name" value="WD40_rpt"/>
</dbReference>
<sequence>MDRSTMNQTYPNANELIHAILHGNITKGFPEPPSRVVKLFVSSTRSDFECERQHLYDVVVPKLEQYCNASMLDLLVIDPHWQIQPNPGDVAASTSCNKTSTPNKPDLVCNGKTNNDSSQQQQQGESQKRTNPKTVTPIINDCNSNCINPHEFELQLKEIEECSQQSAATFFICLIGHKYRPLALPTVIPSNDFQQIYTAAAESGLGDVNLLRSCYKENKNLQPAPQYVLLEPRRASRQYEEELEHIAKLVEYGSKVASREGLLSDRFGTVMSAVHQQTLYALACARQMAGSHANSPTSKYQTSSGKCPEKFTSKGDAPKVVSTSANVTVTSSIGHLPQTPTRRIKTTHRLMHQQSLQQGPTQKKIIMPQRQTSVTTNYALMQQPVDRMFCFIRQLEGVNFNNACISRFFDVTPTVNTNNEDGTNNLNPNGSNLLPSGVSTVTQSVSNTTKPLYAPSAQNDIQQLIEDVILGLKKGNVHYFNISWSPPESNSLQTRTYTLPEHYIERFGETVLRTLKSSVDVHTANCNYQNGLWFPNTNFQYPAEVVREAHSHLSNFRRVMGALGMAQAIDADFAHLLHVRELLLSNKVDENTGRIARHQPIVVTGREGAGKSTLLAQVFTYATEWLAENSDRDLVIRIVRQCGQSPSSNFASELLRSLCLQIAVAYGLEAQLSRCSEAHELSELALCLQELLKKIESTPGVNSSDLLIILDDLHHLQSAIQSSALLGWMPWHLPANVHFIVSVALEADSVLSILRSRISSENFVRLDESYTQNNSSSIDVSKGQALFSMIQCKLRDEKRTLTLPQWDFVRQKLKATGASSTSTSSSSQDTSSKTVDSLQDTALPNESMTPLFANMLATSVLSNWESFYVPEYLPTNVDEIVSSILDDIEECIPYALVRRICAYLTCTKYGLREVELYLLVQETLISQVWPAMNNTKVNSDTATSDVYDYPRSTASTWLLLKSKMRHLLKEYYVQGKLYFNWRSPKVAKAVHDRYLIDVRQIRTTHHELATAFFSTFNESPSGDVIRRETEYVREADELWYHLLYSGNKEQLKSYALLNVRFLKTIVEGVSVCYLRCILDAVRSQILDWDIEQLYGMLKQSVHVITQDASQLPVEAMLWLVPFVGSGTISLSQLVNVQYKSTPNTNISNTSSCLDEFVRQAHRICVENRKPLLYPINIWLNLPVPPQVAMITCPWSSITRAVTTPDSQHLIACEGKMLHFYHLQTKTIVKSIEGHKSTITCLHLAPSGQWLSTGSDDNSVNLWQVDVALMEVNECRLRYRFNHHSASVLCVTINHAETLVLSGSEVGTICAVNLRNGTLITRLEHHRGMVTCMGINAGDDVLVSGSTDRTVVVWSLDTFCILNEILLMRPVLHMDISLDSTFLLLSLDDNTLQVRALTTGTGVHTLHTTNSASNNSPSPVVTYVRFAEDNCRCVVGYADGRILLFDIHSARQLQVLNGHTEMITAILPQKDDHFLVTCGGNKIVIWNFYPVKRVDQPNLGDQVFDKVIHETNLDTLIPSGIGQQIDLSLAESLSISTTTASTSSSSSTTTTACGRSSRSSSDRRKERPTGTLKKKSSIPNIENHREPITCVTVSRDGHYVVTGGRDFLVKIWYTSNGETHTTLDEHSAPITCVDMAPNSQFIVSGSEDGSIRTWSLTLSMPLSSFFAHQPNAVVCVKIMSDSKRVLSADLTKMHRLWQVDTGVQLRCIANKPINGLTLHGNMTFAIGGKIENCLKYWSCFEPEAEKSVSHSDSITCFTCTHSGKTIITGSQDMSLKVWEAATAKLTQVLVGHEGAISCVANAPLNEILAVSGSQDCNLIVWDMATGADLFTLTGHNANVMGVILTPDGSRALSYSEDNTIQLWDIKETGQRLSILDVHHNFTQVYSSLNMSSLAVWLGGNSHILPIIKHHNNPAHSVTVELPSAGTPVITGQIFGDDKSSAWIRGLVPRNAATIASRSLKREQSFDSFYFEHMLHRGQSVDDFRKIGAFANIGTSGVSGAQGLAASGLSPFGSREQLWSSSAAGGGSNVHGASSTSGSTRNRMISKLMNIGPKQKMLKKQQSMFACFPEFTTKQVPGNVVSTTVSVTGTESLVTSSQANGAIGKKLVNKMFPMPVPTNRPGINSNNQCKMEEERDCKTKSNGDEKKLMAKVAQIAVSDSSVCSVM</sequence>
<feature type="repeat" description="WD" evidence="3">
    <location>
        <begin position="1788"/>
        <end position="1830"/>
    </location>
</feature>
<feature type="region of interest" description="Disordered" evidence="4">
    <location>
        <begin position="2018"/>
        <end position="2039"/>
    </location>
</feature>
<dbReference type="PANTHER" id="PTHR19871">
    <property type="entry name" value="BETA TRANSDUCIN-RELATED PROTEIN"/>
    <property type="match status" value="1"/>
</dbReference>
<feature type="region of interest" description="Disordered" evidence="4">
    <location>
        <begin position="818"/>
        <end position="838"/>
    </location>
</feature>
<protein>
    <submittedName>
        <fullName evidence="5">Uncharacterized protein</fullName>
    </submittedName>
</protein>
<dbReference type="InterPro" id="IPR015943">
    <property type="entry name" value="WD40/YVTN_repeat-like_dom_sf"/>
</dbReference>
<feature type="compositionally biased region" description="Polar residues" evidence="4">
    <location>
        <begin position="292"/>
        <end position="305"/>
    </location>
</feature>
<feature type="region of interest" description="Disordered" evidence="4">
    <location>
        <begin position="292"/>
        <end position="315"/>
    </location>
</feature>
<keyword evidence="6" id="KW-1185">Reference proteome</keyword>
<feature type="repeat" description="WD" evidence="3">
    <location>
        <begin position="1746"/>
        <end position="1787"/>
    </location>
</feature>
<feature type="compositionally biased region" description="Low complexity" evidence="4">
    <location>
        <begin position="1537"/>
        <end position="1558"/>
    </location>
</feature>
<dbReference type="Gene3D" id="2.130.10.10">
    <property type="entry name" value="YVTN repeat-like/Quinoprotein amine dehydrogenase"/>
    <property type="match status" value="4"/>
</dbReference>
<feature type="region of interest" description="Disordered" evidence="4">
    <location>
        <begin position="90"/>
        <end position="135"/>
    </location>
</feature>
<dbReference type="InterPro" id="IPR019775">
    <property type="entry name" value="WD40_repeat_CS"/>
</dbReference>
<feature type="repeat" description="WD" evidence="3">
    <location>
        <begin position="1580"/>
        <end position="1621"/>
    </location>
</feature>
<feature type="compositionally biased region" description="Polar residues" evidence="4">
    <location>
        <begin position="92"/>
        <end position="103"/>
    </location>
</feature>
<feature type="region of interest" description="Disordered" evidence="4">
    <location>
        <begin position="1537"/>
        <end position="1578"/>
    </location>
</feature>
<dbReference type="PROSITE" id="PS00678">
    <property type="entry name" value="WD_REPEATS_1"/>
    <property type="match status" value="1"/>
</dbReference>
<evidence type="ECO:0000256" key="4">
    <source>
        <dbReference type="SAM" id="MobiDB-lite"/>
    </source>
</evidence>
<feature type="compositionally biased region" description="Low complexity" evidence="4">
    <location>
        <begin position="819"/>
        <end position="837"/>
    </location>
</feature>
<dbReference type="SMART" id="SM00320">
    <property type="entry name" value="WD40"/>
    <property type="match status" value="12"/>
</dbReference>
<keyword evidence="2" id="KW-0677">Repeat</keyword>
<dbReference type="EMBL" id="JAPWDV010000003">
    <property type="protein sequence ID" value="KAJ6216491.1"/>
    <property type="molecule type" value="Genomic_DNA"/>
</dbReference>
<dbReference type="Gene3D" id="3.40.50.300">
    <property type="entry name" value="P-loop containing nucleotide triphosphate hydrolases"/>
    <property type="match status" value="1"/>
</dbReference>
<evidence type="ECO:0000256" key="1">
    <source>
        <dbReference type="ARBA" id="ARBA00022574"/>
    </source>
</evidence>
<evidence type="ECO:0000256" key="2">
    <source>
        <dbReference type="ARBA" id="ARBA00022737"/>
    </source>
</evidence>
<dbReference type="Proteomes" id="UP001142055">
    <property type="component" value="Chromosome 3"/>
</dbReference>
<proteinExistence type="predicted"/>
<feature type="repeat" description="WD" evidence="3">
    <location>
        <begin position="1622"/>
        <end position="1663"/>
    </location>
</feature>
<dbReference type="InterPro" id="IPR052752">
    <property type="entry name" value="NACHT-WD_repeat"/>
</dbReference>